<keyword evidence="11" id="KW-1185">Reference proteome</keyword>
<dbReference type="GO" id="GO:0005789">
    <property type="term" value="C:endoplasmic reticulum membrane"/>
    <property type="evidence" value="ECO:0007669"/>
    <property type="project" value="TreeGrafter"/>
</dbReference>
<evidence type="ECO:0000313" key="10">
    <source>
        <dbReference type="EMBL" id="KAG7454490.1"/>
    </source>
</evidence>
<feature type="compositionally biased region" description="Basic and acidic residues" evidence="8">
    <location>
        <begin position="98"/>
        <end position="107"/>
    </location>
</feature>
<feature type="compositionally biased region" description="Basic and acidic residues" evidence="8">
    <location>
        <begin position="126"/>
        <end position="136"/>
    </location>
</feature>
<evidence type="ECO:0000256" key="5">
    <source>
        <dbReference type="ARBA" id="ARBA00022989"/>
    </source>
</evidence>
<comment type="subcellular location">
    <subcellularLocation>
        <location evidence="2">Cytoplasm</location>
    </subcellularLocation>
    <subcellularLocation>
        <location evidence="1">Membrane</location>
        <topology evidence="1">Single-pass membrane protein</topology>
    </subcellularLocation>
</comment>
<dbReference type="OrthoDB" id="10062605at2759"/>
<evidence type="ECO:0000256" key="9">
    <source>
        <dbReference type="SAM" id="Phobius"/>
    </source>
</evidence>
<accession>A0A9D3P8W3</accession>
<gene>
    <name evidence="10" type="ORF">MATL_G00260330</name>
</gene>
<dbReference type="Proteomes" id="UP001046870">
    <property type="component" value="Chromosome 25"/>
</dbReference>
<evidence type="ECO:0008006" key="12">
    <source>
        <dbReference type="Google" id="ProtNLM"/>
    </source>
</evidence>
<keyword evidence="5 9" id="KW-1133">Transmembrane helix</keyword>
<evidence type="ECO:0000313" key="11">
    <source>
        <dbReference type="Proteomes" id="UP001046870"/>
    </source>
</evidence>
<comment type="caution">
    <text evidence="10">The sequence shown here is derived from an EMBL/GenBank/DDBJ whole genome shotgun (WGS) entry which is preliminary data.</text>
</comment>
<feature type="compositionally biased region" description="Polar residues" evidence="8">
    <location>
        <begin position="111"/>
        <end position="122"/>
    </location>
</feature>
<keyword evidence="3" id="KW-0963">Cytoplasm</keyword>
<keyword evidence="4 9" id="KW-0812">Transmembrane</keyword>
<feature type="compositionally biased region" description="Basic and acidic residues" evidence="8">
    <location>
        <begin position="356"/>
        <end position="375"/>
    </location>
</feature>
<feature type="region of interest" description="Disordered" evidence="8">
    <location>
        <begin position="355"/>
        <end position="379"/>
    </location>
</feature>
<keyword evidence="6" id="KW-0175">Coiled coil</keyword>
<dbReference type="PANTHER" id="PTHR15352:SF3">
    <property type="entry name" value="INOSITOL 1,4,5-TRIPHOSPHATE RECEPTOR ASSOCIATED 2"/>
    <property type="match status" value="1"/>
</dbReference>
<feature type="transmembrane region" description="Helical" evidence="9">
    <location>
        <begin position="414"/>
        <end position="435"/>
    </location>
</feature>
<evidence type="ECO:0000256" key="3">
    <source>
        <dbReference type="ARBA" id="ARBA00022490"/>
    </source>
</evidence>
<dbReference type="PANTHER" id="PTHR15352">
    <property type="entry name" value="LYMPHOID-RESTRICTED MEMBRANE PROTEIN, JAW1"/>
    <property type="match status" value="1"/>
</dbReference>
<dbReference type="InterPro" id="IPR008677">
    <property type="entry name" value="MRVI1"/>
</dbReference>
<name>A0A9D3P8W3_MEGAT</name>
<dbReference type="EMBL" id="JAFDVH010000025">
    <property type="protein sequence ID" value="KAG7454490.1"/>
    <property type="molecule type" value="Genomic_DNA"/>
</dbReference>
<keyword evidence="7 9" id="KW-0472">Membrane</keyword>
<reference evidence="10" key="1">
    <citation type="submission" date="2021-01" db="EMBL/GenBank/DDBJ databases">
        <authorList>
            <person name="Zahm M."/>
            <person name="Roques C."/>
            <person name="Cabau C."/>
            <person name="Klopp C."/>
            <person name="Donnadieu C."/>
            <person name="Jouanno E."/>
            <person name="Lampietro C."/>
            <person name="Louis A."/>
            <person name="Herpin A."/>
            <person name="Echchiki A."/>
            <person name="Berthelot C."/>
            <person name="Parey E."/>
            <person name="Roest-Crollius H."/>
            <person name="Braasch I."/>
            <person name="Postlethwait J."/>
            <person name="Bobe J."/>
            <person name="Montfort J."/>
            <person name="Bouchez O."/>
            <person name="Begum T."/>
            <person name="Mejri S."/>
            <person name="Adams A."/>
            <person name="Chen W.-J."/>
            <person name="Guiguen Y."/>
        </authorList>
    </citation>
    <scope>NUCLEOTIDE SEQUENCE</scope>
    <source>
        <strain evidence="10">YG-15Mar2019-1</strain>
        <tissue evidence="10">Brain</tissue>
    </source>
</reference>
<evidence type="ECO:0000256" key="2">
    <source>
        <dbReference type="ARBA" id="ARBA00004496"/>
    </source>
</evidence>
<feature type="region of interest" description="Disordered" evidence="8">
    <location>
        <begin position="1"/>
        <end position="146"/>
    </location>
</feature>
<dbReference type="Pfam" id="PF05781">
    <property type="entry name" value="MRVI1"/>
    <property type="match status" value="1"/>
</dbReference>
<sequence>MDQESSAAVTQERRTGGAQDTTMSHAQDPLKAQLPAPADSPQPVSAPGEGQSRPEEPGVTDGDLSQAARNQSPQGPKRDAQTLRRQFKTEMGLSRSMEAIKEHKAQEELSDMTQRKGTSPVSSEGAKVDFSREDRNSSSPNGTETESEFHLLSLGFKCDMFTLEKRLQLEERSRDLAEDNVKKEVSSCQELLQKLAPLCRSSHHCMEIIHKLQKNLDILPQSVTRMSIRAEMLGAINHEKKVCQSVEVMIQHVENLKKMYTTEHAELLELRETLVQCERSFSPNTDRDDFRNKKALGTQSYPLRSQGAVEVDADRMGRRSSWKGAGRNSLRPSLKRFISTCAWVENDEPSLLKGVCRNEETDSPPEDKKQEEVVRRKSSLTELGNKLTSLIMPAKTPDHPGPQLEGASPPLPSWLSVALVVLLAALLTLLGSLALMPGADAAPVGTGDSWESIPRRLWSRNDLGSQNCQRPA</sequence>
<organism evidence="10 11">
    <name type="scientific">Megalops atlanticus</name>
    <name type="common">Tarpon</name>
    <name type="synonym">Clupea gigantea</name>
    <dbReference type="NCBI Taxonomy" id="7932"/>
    <lineage>
        <taxon>Eukaryota</taxon>
        <taxon>Metazoa</taxon>
        <taxon>Chordata</taxon>
        <taxon>Craniata</taxon>
        <taxon>Vertebrata</taxon>
        <taxon>Euteleostomi</taxon>
        <taxon>Actinopterygii</taxon>
        <taxon>Neopterygii</taxon>
        <taxon>Teleostei</taxon>
        <taxon>Elopiformes</taxon>
        <taxon>Megalopidae</taxon>
        <taxon>Megalops</taxon>
    </lineage>
</organism>
<proteinExistence type="predicted"/>
<evidence type="ECO:0000256" key="8">
    <source>
        <dbReference type="SAM" id="MobiDB-lite"/>
    </source>
</evidence>
<evidence type="ECO:0000256" key="4">
    <source>
        <dbReference type="ARBA" id="ARBA00022692"/>
    </source>
</evidence>
<dbReference type="AlphaFoldDB" id="A0A9D3P8W3"/>
<protein>
    <recommendedName>
        <fullName evidence="12">Lymphoid-restricted membrane protein</fullName>
    </recommendedName>
</protein>
<evidence type="ECO:0000256" key="7">
    <source>
        <dbReference type="ARBA" id="ARBA00023136"/>
    </source>
</evidence>
<evidence type="ECO:0000256" key="6">
    <source>
        <dbReference type="ARBA" id="ARBA00023054"/>
    </source>
</evidence>
<evidence type="ECO:0000256" key="1">
    <source>
        <dbReference type="ARBA" id="ARBA00004167"/>
    </source>
</evidence>